<evidence type="ECO:0000313" key="2">
    <source>
        <dbReference type="Proteomes" id="UP000034264"/>
    </source>
</evidence>
<dbReference type="PIRSF" id="PIRSF028188">
    <property type="entry name" value="Amdntrnsf_FN0238"/>
    <property type="match status" value="1"/>
</dbReference>
<proteinExistence type="predicted"/>
<dbReference type="PATRIC" id="fig|1618366.3.peg.736"/>
<evidence type="ECO:0000313" key="1">
    <source>
        <dbReference type="EMBL" id="KKU02634.1"/>
    </source>
</evidence>
<accession>A0A0G1M392</accession>
<evidence type="ECO:0008006" key="3">
    <source>
        <dbReference type="Google" id="ProtNLM"/>
    </source>
</evidence>
<reference evidence="1 2" key="1">
    <citation type="journal article" date="2015" name="Nature">
        <title>rRNA introns, odd ribosomes, and small enigmatic genomes across a large radiation of phyla.</title>
        <authorList>
            <person name="Brown C.T."/>
            <person name="Hug L.A."/>
            <person name="Thomas B.C."/>
            <person name="Sharon I."/>
            <person name="Castelle C.J."/>
            <person name="Singh A."/>
            <person name="Wilkins M.J."/>
            <person name="Williams K.H."/>
            <person name="Banfield J.F."/>
        </authorList>
    </citation>
    <scope>NUCLEOTIDE SEQUENCE [LARGE SCALE GENOMIC DNA]</scope>
</reference>
<dbReference type="Proteomes" id="UP000034264">
    <property type="component" value="Unassembled WGS sequence"/>
</dbReference>
<dbReference type="EMBL" id="LCKS01000010">
    <property type="protein sequence ID" value="KKU02634.1"/>
    <property type="molecule type" value="Genomic_DNA"/>
</dbReference>
<sequence>MTYNMARLETKQVTNSFVMVRPSYFGFNAETGKDNTFQSRVDSPEDVVRQSALSEFGAMVETLERSGLKIVVLESPLGPSGEITPDAIFPNNWFSTHPKTLVLYPMKAANRRWERQPENLTKALLGMNVIYPETIDLTADEQNGLILEGTGSLVLDRQNRTAYALGSQRTNEQELQKWCETMKFKPHFFHAVDFGGRPVYHTNVVMSVGEGFAVVCTEAIQSANEKECLINALRDTNKTVVEITMNQMYNMCGNILQTINVLGDHLVIMSQKALKAFSNNELKMIERNGLVVPVRIDTIETVGGGSARCMMAEVF</sequence>
<dbReference type="SUPFAM" id="SSF55909">
    <property type="entry name" value="Pentein"/>
    <property type="match status" value="1"/>
</dbReference>
<organism evidence="1 2">
    <name type="scientific">Candidatus Amesbacteria bacterium GW2011_GWC2_45_19</name>
    <dbReference type="NCBI Taxonomy" id="1618366"/>
    <lineage>
        <taxon>Bacteria</taxon>
        <taxon>Candidatus Amesiibacteriota</taxon>
    </lineage>
</organism>
<dbReference type="Gene3D" id="3.75.10.10">
    <property type="entry name" value="L-arginine/glycine Amidinotransferase, Chain A"/>
    <property type="match status" value="1"/>
</dbReference>
<comment type="caution">
    <text evidence="1">The sequence shown here is derived from an EMBL/GenBank/DDBJ whole genome shotgun (WGS) entry which is preliminary data.</text>
</comment>
<dbReference type="InterPro" id="IPR014541">
    <property type="entry name" value="Amdntrnsf_FN0238"/>
</dbReference>
<gene>
    <name evidence="1" type="ORF">UX05_C0010G0026</name>
</gene>
<dbReference type="PANTHER" id="PTHR43224:SF1">
    <property type="entry name" value="AMIDINOTRANSFERASE"/>
    <property type="match status" value="1"/>
</dbReference>
<dbReference type="PANTHER" id="PTHR43224">
    <property type="entry name" value="AMIDINOTRANSFERASE"/>
    <property type="match status" value="1"/>
</dbReference>
<dbReference type="AlphaFoldDB" id="A0A0G1M392"/>
<name>A0A0G1M392_9BACT</name>
<protein>
    <recommendedName>
        <fullName evidence="3">Amidinotransferase</fullName>
    </recommendedName>
</protein>
<dbReference type="Pfam" id="PF19420">
    <property type="entry name" value="DDAH_eukar"/>
    <property type="match status" value="1"/>
</dbReference>